<feature type="compositionally biased region" description="Basic and acidic residues" evidence="1">
    <location>
        <begin position="604"/>
        <end position="616"/>
    </location>
</feature>
<feature type="region of interest" description="Disordered" evidence="1">
    <location>
        <begin position="652"/>
        <end position="677"/>
    </location>
</feature>
<feature type="compositionally biased region" description="Polar residues" evidence="1">
    <location>
        <begin position="464"/>
        <end position="479"/>
    </location>
</feature>
<dbReference type="InterPro" id="IPR006477">
    <property type="entry name" value="Yir_bir_cir"/>
</dbReference>
<keyword evidence="2" id="KW-0472">Membrane</keyword>
<proteinExistence type="predicted"/>
<feature type="compositionally biased region" description="Acidic residues" evidence="1">
    <location>
        <begin position="277"/>
        <end position="301"/>
    </location>
</feature>
<feature type="compositionally biased region" description="Polar residues" evidence="1">
    <location>
        <begin position="315"/>
        <end position="334"/>
    </location>
</feature>
<feature type="compositionally biased region" description="Polar residues" evidence="1">
    <location>
        <begin position="366"/>
        <end position="379"/>
    </location>
</feature>
<dbReference type="AlphaFoldDB" id="A0A1C6WLY4"/>
<gene>
    <name evidence="3" type="ORF">PCHDS_000528200</name>
</gene>
<organism evidence="3">
    <name type="scientific">Plasmodium chabaudi adami</name>
    <dbReference type="NCBI Taxonomy" id="5826"/>
    <lineage>
        <taxon>Eukaryota</taxon>
        <taxon>Sar</taxon>
        <taxon>Alveolata</taxon>
        <taxon>Apicomplexa</taxon>
        <taxon>Aconoidasida</taxon>
        <taxon>Haemosporida</taxon>
        <taxon>Plasmodiidae</taxon>
        <taxon>Plasmodium</taxon>
        <taxon>Plasmodium (Vinckeia)</taxon>
    </lineage>
</organism>
<feature type="region of interest" description="Disordered" evidence="1">
    <location>
        <begin position="266"/>
        <end position="618"/>
    </location>
</feature>
<accession>A0A1C6WLY4</accession>
<name>A0A1C6WLY4_PLACE</name>
<reference evidence="3" key="1">
    <citation type="submission" date="2016-08" db="EMBL/GenBank/DDBJ databases">
        <authorList>
            <consortium name="Pathogen Informatics"/>
        </authorList>
    </citation>
    <scope>NUCLEOTIDE SEQUENCE</scope>
    <source>
        <strain evidence="3">DS</strain>
    </source>
</reference>
<feature type="compositionally biased region" description="Polar residues" evidence="1">
    <location>
        <begin position="517"/>
        <end position="532"/>
    </location>
</feature>
<feature type="compositionally biased region" description="Basic and acidic residues" evidence="1">
    <location>
        <begin position="449"/>
        <end position="460"/>
    </location>
</feature>
<sequence length="834" mass="94713">MAITACDAFREVDELFDDKSLDEEQFNSKSGLYNQYCPAKHGTRKCNNDYEKLNAILGYAYTELKKNDLMNLDSEYYPDTDFLVMGWCHRLYKISKDHNLSLNDAFKKYLGKSVGSFNYRSILYNKKYLMDSNIAIMNMLYLLFQQICETINIYESHHVHPHKYISGVTQCHIMYNELHKYVNQCGPYLQLLKHLKTLYDEFINAAIKINSDNPSIRSQLIKLSSIDKTKLGSEFNSAGCKKLHKKLTKKTPMIIKIGIQMLKDDEKSKLQESNQTTEDEYEDEDDYDDDDEDDDEGDSVDIFDGSEKEDDTIETIDNTAPNYENDTGNTSDQSNESKDDSNQSQCDTKNNTDDSNGKALCLGNGIVTSLENQKSGESFTETPKAPEPEPEPLPTHQPLVSQTQETEQKDEPSSLNSDSFKEPQITSYSSHDWQTNNDGDTECQEMDFEDKSNELEKQEDNSESVKCSQTRLIESTQLKKNGPDAPTLQDNPPKAVDPEESPPFPNPSSSQESSHPTQELPSPQNVSSNNESLQKDSEYDQVNPQSEQTNHENTAPPSKHLVENLPNDASELLQKNQIPTNEITSPPGNKEPESQDTKNNLPVQKDKPEGNQKETQENQTMQYLLPLSSESSSPKSLNQDLQTSHQNVYSMESKGPVSVNYNSSSKNSEDESGNHANEIKGNIQKKIFSWAIYNRYKVISIGVIVFLIPIILAFMYKYLSPGRTKKSKRKKNMKKVINLVDVNKTAKKVINSIERGKKSKIIVNSDDNKKIAKIIIKSADTKKMTSPIINPVHGGKKSLLNIYKLMQADPVPFINLFFLLIFFVYKRKLDTILW</sequence>
<evidence type="ECO:0000313" key="3">
    <source>
        <dbReference type="EMBL" id="SCL89646.1"/>
    </source>
</evidence>
<feature type="compositionally biased region" description="Low complexity" evidence="1">
    <location>
        <begin position="657"/>
        <end position="666"/>
    </location>
</feature>
<dbReference type="EMBL" id="FMIN01000345">
    <property type="protein sequence ID" value="SCL89646.1"/>
    <property type="molecule type" value="Genomic_DNA"/>
</dbReference>
<protein>
    <submittedName>
        <fullName evidence="3">CIR protein</fullName>
    </submittedName>
</protein>
<keyword evidence="2" id="KW-1133">Transmembrane helix</keyword>
<feature type="transmembrane region" description="Helical" evidence="2">
    <location>
        <begin position="805"/>
        <end position="825"/>
    </location>
</feature>
<dbReference type="Proteomes" id="UP000507536">
    <property type="component" value="Unassembled WGS sequence"/>
</dbReference>
<feature type="transmembrane region" description="Helical" evidence="2">
    <location>
        <begin position="698"/>
        <end position="719"/>
    </location>
</feature>
<feature type="compositionally biased region" description="Polar residues" evidence="1">
    <location>
        <begin position="573"/>
        <end position="587"/>
    </location>
</feature>
<feature type="compositionally biased region" description="Polar residues" evidence="1">
    <location>
        <begin position="540"/>
        <end position="556"/>
    </location>
</feature>
<feature type="compositionally biased region" description="Polar residues" evidence="1">
    <location>
        <begin position="413"/>
        <end position="438"/>
    </location>
</feature>
<evidence type="ECO:0000256" key="1">
    <source>
        <dbReference type="SAM" id="MobiDB-lite"/>
    </source>
</evidence>
<evidence type="ECO:0000256" key="2">
    <source>
        <dbReference type="SAM" id="Phobius"/>
    </source>
</evidence>
<feature type="compositionally biased region" description="Acidic residues" evidence="1">
    <location>
        <begin position="439"/>
        <end position="448"/>
    </location>
</feature>
<dbReference type="Pfam" id="PF06022">
    <property type="entry name" value="Cir_Bir_Yir"/>
    <property type="match status" value="1"/>
</dbReference>
<keyword evidence="2" id="KW-0812">Transmembrane</keyword>
<feature type="compositionally biased region" description="Low complexity" evidence="1">
    <location>
        <begin position="507"/>
        <end position="516"/>
    </location>
</feature>